<dbReference type="InterPro" id="IPR014721">
    <property type="entry name" value="Ribsml_uS5_D2-typ_fold_subgr"/>
</dbReference>
<dbReference type="GO" id="GO:0030677">
    <property type="term" value="C:ribonuclease P complex"/>
    <property type="evidence" value="ECO:0007669"/>
    <property type="project" value="TreeGrafter"/>
</dbReference>
<keyword evidence="4 7" id="KW-0255">Endonuclease</keyword>
<evidence type="ECO:0000256" key="7">
    <source>
        <dbReference type="HAMAP-Rule" id="MF_00227"/>
    </source>
</evidence>
<dbReference type="PANTHER" id="PTHR33992:SF1">
    <property type="entry name" value="RIBONUCLEASE P PROTEIN COMPONENT"/>
    <property type="match status" value="1"/>
</dbReference>
<dbReference type="InterPro" id="IPR000100">
    <property type="entry name" value="RNase_P"/>
</dbReference>
<keyword evidence="2 7" id="KW-0819">tRNA processing</keyword>
<protein>
    <recommendedName>
        <fullName evidence="7 8">Ribonuclease P protein component</fullName>
        <shortName evidence="7">RNase P protein</shortName>
        <shortName evidence="7">RNaseP protein</shortName>
        <ecNumber evidence="7 8">3.1.26.5</ecNumber>
    </recommendedName>
    <alternativeName>
        <fullName evidence="7">Protein C5</fullName>
    </alternativeName>
</protein>
<dbReference type="AlphaFoldDB" id="A0A0R2C6J7"/>
<dbReference type="Proteomes" id="UP000051789">
    <property type="component" value="Unassembled WGS sequence"/>
</dbReference>
<dbReference type="STRING" id="1423810.FD19_GL001295"/>
<gene>
    <name evidence="7" type="primary">rnpA</name>
    <name evidence="9" type="ORF">FD19_GL001295</name>
</gene>
<sequence>MDMGVRKSYRIKKEDEFQDVFDHGQSVANRNFVIYHIARPDAKHYRVGISVGKKVGHFAVTRNQIKRYIRQTLLELKGQLPDQVDFLIIARKGAAELDMAGTKQNLIHAFVLAGMLPPSALGSTTHSSSK</sequence>
<keyword evidence="10" id="KW-1185">Reference proteome</keyword>
<dbReference type="InterPro" id="IPR020568">
    <property type="entry name" value="Ribosomal_Su5_D2-typ_SF"/>
</dbReference>
<dbReference type="Gene3D" id="3.30.230.10">
    <property type="match status" value="1"/>
</dbReference>
<evidence type="ECO:0000256" key="1">
    <source>
        <dbReference type="ARBA" id="ARBA00002663"/>
    </source>
</evidence>
<accession>A0A0R2C6J7</accession>
<dbReference type="PATRIC" id="fig|1423810.4.peg.1333"/>
<comment type="subunit">
    <text evidence="7">Consists of a catalytic RNA component (M1 or rnpB) and a protein subunit.</text>
</comment>
<dbReference type="GO" id="GO:0004526">
    <property type="term" value="F:ribonuclease P activity"/>
    <property type="evidence" value="ECO:0007669"/>
    <property type="project" value="UniProtKB-UniRule"/>
</dbReference>
<dbReference type="EMBL" id="AYZK01000003">
    <property type="protein sequence ID" value="KRM87143.1"/>
    <property type="molecule type" value="Genomic_DNA"/>
</dbReference>
<keyword evidence="3 7" id="KW-0540">Nuclease</keyword>
<evidence type="ECO:0000256" key="2">
    <source>
        <dbReference type="ARBA" id="ARBA00022694"/>
    </source>
</evidence>
<dbReference type="NCBIfam" id="TIGR00188">
    <property type="entry name" value="rnpA"/>
    <property type="match status" value="1"/>
</dbReference>
<dbReference type="GO" id="GO:0001682">
    <property type="term" value="P:tRNA 5'-leader removal"/>
    <property type="evidence" value="ECO:0007669"/>
    <property type="project" value="UniProtKB-UniRule"/>
</dbReference>
<dbReference type="GO" id="GO:0000049">
    <property type="term" value="F:tRNA binding"/>
    <property type="evidence" value="ECO:0007669"/>
    <property type="project" value="UniProtKB-UniRule"/>
</dbReference>
<dbReference type="EC" id="3.1.26.5" evidence="7 8"/>
<keyword evidence="6 7" id="KW-0694">RNA-binding</keyword>
<dbReference type="HAMAP" id="MF_00227">
    <property type="entry name" value="RNase_P"/>
    <property type="match status" value="1"/>
</dbReference>
<keyword evidence="5 7" id="KW-0378">Hydrolase</keyword>
<evidence type="ECO:0000313" key="9">
    <source>
        <dbReference type="EMBL" id="KRM87143.1"/>
    </source>
</evidence>
<evidence type="ECO:0000256" key="6">
    <source>
        <dbReference type="ARBA" id="ARBA00022884"/>
    </source>
</evidence>
<dbReference type="Pfam" id="PF00825">
    <property type="entry name" value="Ribonuclease_P"/>
    <property type="match status" value="1"/>
</dbReference>
<proteinExistence type="inferred from homology"/>
<dbReference type="FunFam" id="3.30.230.10:FF:000021">
    <property type="entry name" value="Ribonuclease P protein component"/>
    <property type="match status" value="1"/>
</dbReference>
<evidence type="ECO:0000256" key="4">
    <source>
        <dbReference type="ARBA" id="ARBA00022759"/>
    </source>
</evidence>
<comment type="caution">
    <text evidence="9">The sequence shown here is derived from an EMBL/GenBank/DDBJ whole genome shotgun (WGS) entry which is preliminary data.</text>
</comment>
<reference evidence="9 10" key="1">
    <citation type="journal article" date="2015" name="Genome Announc.">
        <title>Expanding the biotechnology potential of lactobacilli through comparative genomics of 213 strains and associated genera.</title>
        <authorList>
            <person name="Sun Z."/>
            <person name="Harris H.M."/>
            <person name="McCann A."/>
            <person name="Guo C."/>
            <person name="Argimon S."/>
            <person name="Zhang W."/>
            <person name="Yang X."/>
            <person name="Jeffery I.B."/>
            <person name="Cooney J.C."/>
            <person name="Kagawa T.F."/>
            <person name="Liu W."/>
            <person name="Song Y."/>
            <person name="Salvetti E."/>
            <person name="Wrobel A."/>
            <person name="Rasinkangas P."/>
            <person name="Parkhill J."/>
            <person name="Rea M.C."/>
            <person name="O'Sullivan O."/>
            <person name="Ritari J."/>
            <person name="Douillard F.P."/>
            <person name="Paul Ross R."/>
            <person name="Yang R."/>
            <person name="Briner A.E."/>
            <person name="Felis G.E."/>
            <person name="de Vos W.M."/>
            <person name="Barrangou R."/>
            <person name="Klaenhammer T.R."/>
            <person name="Caufield P.W."/>
            <person name="Cui Y."/>
            <person name="Zhang H."/>
            <person name="O'Toole P.W."/>
        </authorList>
    </citation>
    <scope>NUCLEOTIDE SEQUENCE [LARGE SCALE GENOMIC DNA]</scope>
    <source>
        <strain evidence="9 10">DSM 22698</strain>
    </source>
</reference>
<comment type="function">
    <text evidence="1 7">RNaseP catalyzes the removal of the 5'-leader sequence from pre-tRNA to produce the mature 5'-terminus. It can also cleave other RNA substrates such as 4.5S RNA. The protein component plays an auxiliary but essential role in vivo by binding to the 5'-leader sequence and broadening the substrate specificity of the ribozyme.</text>
</comment>
<comment type="similarity">
    <text evidence="7">Belongs to the RnpA family.</text>
</comment>
<evidence type="ECO:0000256" key="8">
    <source>
        <dbReference type="NCBIfam" id="TIGR00188"/>
    </source>
</evidence>
<evidence type="ECO:0000256" key="5">
    <source>
        <dbReference type="ARBA" id="ARBA00022801"/>
    </source>
</evidence>
<comment type="catalytic activity">
    <reaction evidence="7">
        <text>Endonucleolytic cleavage of RNA, removing 5'-extranucleotides from tRNA precursor.</text>
        <dbReference type="EC" id="3.1.26.5"/>
    </reaction>
</comment>
<dbReference type="GO" id="GO:0042781">
    <property type="term" value="F:3'-tRNA processing endoribonuclease activity"/>
    <property type="evidence" value="ECO:0007669"/>
    <property type="project" value="TreeGrafter"/>
</dbReference>
<dbReference type="PANTHER" id="PTHR33992">
    <property type="entry name" value="RIBONUCLEASE P PROTEIN COMPONENT"/>
    <property type="match status" value="1"/>
</dbReference>
<evidence type="ECO:0000256" key="3">
    <source>
        <dbReference type="ARBA" id="ARBA00022722"/>
    </source>
</evidence>
<evidence type="ECO:0000313" key="10">
    <source>
        <dbReference type="Proteomes" id="UP000051789"/>
    </source>
</evidence>
<organism evidence="9 10">
    <name type="scientific">Lacticaseibacillus thailandensis DSM 22698 = JCM 13996</name>
    <dbReference type="NCBI Taxonomy" id="1423810"/>
    <lineage>
        <taxon>Bacteria</taxon>
        <taxon>Bacillati</taxon>
        <taxon>Bacillota</taxon>
        <taxon>Bacilli</taxon>
        <taxon>Lactobacillales</taxon>
        <taxon>Lactobacillaceae</taxon>
        <taxon>Lacticaseibacillus</taxon>
    </lineage>
</organism>
<name>A0A0R2C6J7_9LACO</name>
<dbReference type="SUPFAM" id="SSF54211">
    <property type="entry name" value="Ribosomal protein S5 domain 2-like"/>
    <property type="match status" value="1"/>
</dbReference>